<organism evidence="2 3">
    <name type="scientific">Quillaja saponaria</name>
    <name type="common">Soap bark tree</name>
    <dbReference type="NCBI Taxonomy" id="32244"/>
    <lineage>
        <taxon>Eukaryota</taxon>
        <taxon>Viridiplantae</taxon>
        <taxon>Streptophyta</taxon>
        <taxon>Embryophyta</taxon>
        <taxon>Tracheophyta</taxon>
        <taxon>Spermatophyta</taxon>
        <taxon>Magnoliopsida</taxon>
        <taxon>eudicotyledons</taxon>
        <taxon>Gunneridae</taxon>
        <taxon>Pentapetalae</taxon>
        <taxon>rosids</taxon>
        <taxon>fabids</taxon>
        <taxon>Fabales</taxon>
        <taxon>Quillajaceae</taxon>
        <taxon>Quillaja</taxon>
    </lineage>
</organism>
<dbReference type="EMBL" id="JARAOO010000012">
    <property type="protein sequence ID" value="KAJ7948527.1"/>
    <property type="molecule type" value="Genomic_DNA"/>
</dbReference>
<dbReference type="Proteomes" id="UP001163823">
    <property type="component" value="Chromosome 12"/>
</dbReference>
<proteinExistence type="predicted"/>
<sequence length="84" mass="9454">MYLPESELVFAIVDLDAISGGNKEWVWGIRIWAASREQLQTFVVWVLLLRRRLKLSSMLCREDPSPSATTLPLDSSLPLPLCPG</sequence>
<dbReference type="KEGG" id="qsa:O6P43_028985"/>
<protein>
    <submittedName>
        <fullName evidence="2">Uncharacterized protein</fullName>
    </submittedName>
</protein>
<comment type="caution">
    <text evidence="2">The sequence shown here is derived from an EMBL/GenBank/DDBJ whole genome shotgun (WGS) entry which is preliminary data.</text>
</comment>
<reference evidence="2" key="1">
    <citation type="journal article" date="2023" name="Science">
        <title>Elucidation of the pathway for biosynthesis of saponin adjuvants from the soapbark tree.</title>
        <authorList>
            <person name="Reed J."/>
            <person name="Orme A."/>
            <person name="El-Demerdash A."/>
            <person name="Owen C."/>
            <person name="Martin L.B.B."/>
            <person name="Misra R.C."/>
            <person name="Kikuchi S."/>
            <person name="Rejzek M."/>
            <person name="Martin A.C."/>
            <person name="Harkess A."/>
            <person name="Leebens-Mack J."/>
            <person name="Louveau T."/>
            <person name="Stephenson M.J."/>
            <person name="Osbourn A."/>
        </authorList>
    </citation>
    <scope>NUCLEOTIDE SEQUENCE</scope>
    <source>
        <strain evidence="2">S10</strain>
    </source>
</reference>
<accession>A0AAD7KZ87</accession>
<evidence type="ECO:0000313" key="2">
    <source>
        <dbReference type="EMBL" id="KAJ7948527.1"/>
    </source>
</evidence>
<evidence type="ECO:0000256" key="1">
    <source>
        <dbReference type="SAM" id="MobiDB-lite"/>
    </source>
</evidence>
<name>A0AAD7KZ87_QUISA</name>
<evidence type="ECO:0000313" key="3">
    <source>
        <dbReference type="Proteomes" id="UP001163823"/>
    </source>
</evidence>
<dbReference type="AlphaFoldDB" id="A0AAD7KZ87"/>
<keyword evidence="3" id="KW-1185">Reference proteome</keyword>
<gene>
    <name evidence="2" type="ORF">O6P43_028985</name>
</gene>
<feature type="region of interest" description="Disordered" evidence="1">
    <location>
        <begin position="61"/>
        <end position="84"/>
    </location>
</feature>